<proteinExistence type="predicted"/>
<gene>
    <name evidence="2" type="ORF">BLNAU_20416</name>
</gene>
<protein>
    <submittedName>
        <fullName evidence="2">Uncharacterized protein</fullName>
    </submittedName>
</protein>
<evidence type="ECO:0000313" key="2">
    <source>
        <dbReference type="EMBL" id="KAK2944670.1"/>
    </source>
</evidence>
<dbReference type="Pfam" id="PF20168">
    <property type="entry name" value="PDS5"/>
    <property type="match status" value="1"/>
</dbReference>
<evidence type="ECO:0000313" key="3">
    <source>
        <dbReference type="Proteomes" id="UP001281761"/>
    </source>
</evidence>
<keyword evidence="3" id="KW-1185">Reference proteome</keyword>
<feature type="region of interest" description="Disordered" evidence="1">
    <location>
        <begin position="557"/>
        <end position="577"/>
    </location>
</feature>
<sequence>MIQRILQLICAVAWVDERGPAPNSTPVEQKGKGKSKAKAQQVQPVSDESEAEKLRQSLIDSAQTTPRGFARLSAQCVLICSVFRVLCAVFVSRRVNRGILTTAEEQLQAAEHGILPLLFSEENSFTSDSDWRCERNALRPFLFKYQCLLTAHLLFLSQQQLLTVNLLITPSLFDHFQVRPSLPTVTLNTLTRDWVSLTALMNLWLFQRVTPVPLFTTSHSYKQQLSFDPIAPTTPSRDCSVTTHSGMSTDNDSFGRSVLITPRQDEKIIFATLQHTSLNVRNELFRFLSSLLYHRRLPPRTLSVLFLFLLCEPKPPHFETELRRCFDVWIQSALAASRSIRSQPEIHRLQSMNRLWPLRPESSFGYLVHQLAHHPKVSTDLISEISCRNFGFNHVDSVKAVVDNFVQVCDESQIDLQIVQEQLDLIEKSTDRFDKDAMTNQRNNSITGSQRVEFVVISSRRIVKDKMSKQKKRDDKVGRTQLDFHVSVPNTLFENKPELRPSLVAGLARPILNAGEGMEGDYGRPVSQVVVPEVKKVKRTVMTIPDGSDEDDIVERVAKHNDHHPKPKKKHRKLLPS</sequence>
<reference evidence="2 3" key="1">
    <citation type="journal article" date="2022" name="bioRxiv">
        <title>Genomics of Preaxostyla Flagellates Illuminates Evolutionary Transitions and the Path Towards Mitochondrial Loss.</title>
        <authorList>
            <person name="Novak L.V.F."/>
            <person name="Treitli S.C."/>
            <person name="Pyrih J."/>
            <person name="Halakuc P."/>
            <person name="Pipaliya S.V."/>
            <person name="Vacek V."/>
            <person name="Brzon O."/>
            <person name="Soukal P."/>
            <person name="Eme L."/>
            <person name="Dacks J.B."/>
            <person name="Karnkowska A."/>
            <person name="Elias M."/>
            <person name="Hampl V."/>
        </authorList>
    </citation>
    <scope>NUCLEOTIDE SEQUENCE [LARGE SCALE GENOMIC DNA]</scope>
    <source>
        <strain evidence="2">NAU3</strain>
        <tissue evidence="2">Gut</tissue>
    </source>
</reference>
<comment type="caution">
    <text evidence="2">The sequence shown here is derived from an EMBL/GenBank/DDBJ whole genome shotgun (WGS) entry which is preliminary data.</text>
</comment>
<name>A0ABQ9WYY2_9EUKA</name>
<feature type="region of interest" description="Disordered" evidence="1">
    <location>
        <begin position="21"/>
        <end position="50"/>
    </location>
</feature>
<dbReference type="Proteomes" id="UP001281761">
    <property type="component" value="Unassembled WGS sequence"/>
</dbReference>
<feature type="compositionally biased region" description="Basic residues" evidence="1">
    <location>
        <begin position="561"/>
        <end position="577"/>
    </location>
</feature>
<dbReference type="EMBL" id="JARBJD010000289">
    <property type="protein sequence ID" value="KAK2944670.1"/>
    <property type="molecule type" value="Genomic_DNA"/>
</dbReference>
<accession>A0ABQ9WYY2</accession>
<organism evidence="2 3">
    <name type="scientific">Blattamonas nauphoetae</name>
    <dbReference type="NCBI Taxonomy" id="2049346"/>
    <lineage>
        <taxon>Eukaryota</taxon>
        <taxon>Metamonada</taxon>
        <taxon>Preaxostyla</taxon>
        <taxon>Oxymonadida</taxon>
        <taxon>Blattamonas</taxon>
    </lineage>
</organism>
<evidence type="ECO:0000256" key="1">
    <source>
        <dbReference type="SAM" id="MobiDB-lite"/>
    </source>
</evidence>